<keyword evidence="2" id="KW-0472">Membrane</keyword>
<feature type="transmembrane region" description="Helical" evidence="2">
    <location>
        <begin position="115"/>
        <end position="135"/>
    </location>
</feature>
<evidence type="ECO:0000313" key="5">
    <source>
        <dbReference type="Proteomes" id="UP000286921"/>
    </source>
</evidence>
<dbReference type="AlphaFoldDB" id="A0A401KR89"/>
<reference evidence="4 5" key="1">
    <citation type="submission" date="2016-09" db="EMBL/GenBank/DDBJ databases">
        <title>Aspergillus awamori IFM 58123T.</title>
        <authorList>
            <person name="Kusuya Y."/>
            <person name="Shimizu M."/>
            <person name="Takahashi H."/>
            <person name="Yaguchi T."/>
        </authorList>
    </citation>
    <scope>NUCLEOTIDE SEQUENCE [LARGE SCALE GENOMIC DNA]</scope>
    <source>
        <strain evidence="4 5">IFM 58123</strain>
    </source>
</reference>
<feature type="transmembrane region" description="Helical" evidence="2">
    <location>
        <begin position="226"/>
        <end position="245"/>
    </location>
</feature>
<dbReference type="EMBL" id="BDHI01000011">
    <property type="protein sequence ID" value="GCB21794.1"/>
    <property type="molecule type" value="Genomic_DNA"/>
</dbReference>
<keyword evidence="2" id="KW-1133">Transmembrane helix</keyword>
<evidence type="ECO:0000256" key="1">
    <source>
        <dbReference type="SAM" id="MobiDB-lite"/>
    </source>
</evidence>
<keyword evidence="2" id="KW-0812">Transmembrane</keyword>
<evidence type="ECO:0000313" key="3">
    <source>
        <dbReference type="EMBL" id="GCB20087.1"/>
    </source>
</evidence>
<feature type="transmembrane region" description="Helical" evidence="2">
    <location>
        <begin position="155"/>
        <end position="174"/>
    </location>
</feature>
<accession>A0A401KR89</accession>
<evidence type="ECO:0000256" key="2">
    <source>
        <dbReference type="SAM" id="Phobius"/>
    </source>
</evidence>
<feature type="region of interest" description="Disordered" evidence="1">
    <location>
        <begin position="351"/>
        <end position="384"/>
    </location>
</feature>
<protein>
    <submittedName>
        <fullName evidence="4">Uncharacterized protein</fullName>
    </submittedName>
</protein>
<dbReference type="Proteomes" id="UP000286921">
    <property type="component" value="Unassembled WGS sequence"/>
</dbReference>
<proteinExistence type="predicted"/>
<sequence length="739" mass="81612">MPSGTLSGPAWNSPYAPAARFCCVAARSPLGVTIVSGSNKTSLLPRAWTVPIAGKSQSNALVVIMSSGSNVQLEQKQYLLPYFESSVAVLSTIGVCLTGISLWAIAITRFSPLHAVPLCTSIACAVANGLCYYAFYTTSAPLPEAIASVFADIFWLLQEAGLPLYSYQILVHMLHGRARCFYKSTFWTALSMVVVIRVAIATMRAIQILDGSVPLTRAINFLHIGYFSSIAIAETYSSVLLIGFLRKAYRTALIVSSMRPVLRYLLWSTEVRLSGLCLVGIVRAATYPFQLVEQHAVNIPNQIDRFVYSLECLFPVLLIIDIVVPKDRGASELHKIISVSSRDVHHARRSLPSPPDSWSSVAPVPDEQCTKGITTPEPTDLTDHMQPASRDINEPFLEYHLQQYFPPSCAAFLLQRLLRCRTEESLPVSVPETTLHHVRLLIGAHSLSSFLTGLGVRLWLFGPASPTMAPETEPVGRLADSLHALIRGTDAEGSSEAREMALIQLCRKVWSALPASNIWQCLSPEASDTLRQAYQFLAICSYPMETQPDLPWPELDAYSHSRCHGASHEAALISAYPLQTSTRLILSDIECLLLRTHSTCVHHSSGILILSHLQSLLSNLTNVVVYLSRAWLDRSLESQDSIFLAPRLYWVGGAFLMTQNYADLVHTGKQTAWWPFVAMLQCLAHEINLSIQTLDAFPASSPPRHLPRMNTPLSQSLNEVHTNFALVSLVEWIGRTYPH</sequence>
<keyword evidence="5" id="KW-1185">Reference proteome</keyword>
<comment type="caution">
    <text evidence="4">The sequence shown here is derived from an EMBL/GenBank/DDBJ whole genome shotgun (WGS) entry which is preliminary data.</text>
</comment>
<dbReference type="EMBL" id="BDHI01000004">
    <property type="protein sequence ID" value="GCB20087.1"/>
    <property type="molecule type" value="Genomic_DNA"/>
</dbReference>
<feature type="transmembrane region" description="Helical" evidence="2">
    <location>
        <begin position="186"/>
        <end position="206"/>
    </location>
</feature>
<name>A0A401KR89_ASPAW</name>
<gene>
    <name evidence="3" type="ORF">AAWM_02972</name>
    <name evidence="4" type="ORF">AAWM_04679</name>
</gene>
<feature type="transmembrane region" description="Helical" evidence="2">
    <location>
        <begin position="87"/>
        <end position="108"/>
    </location>
</feature>
<organism evidence="4 5">
    <name type="scientific">Aspergillus awamori</name>
    <name type="common">Black koji mold</name>
    <dbReference type="NCBI Taxonomy" id="105351"/>
    <lineage>
        <taxon>Eukaryota</taxon>
        <taxon>Fungi</taxon>
        <taxon>Dikarya</taxon>
        <taxon>Ascomycota</taxon>
        <taxon>Pezizomycotina</taxon>
        <taxon>Eurotiomycetes</taxon>
        <taxon>Eurotiomycetidae</taxon>
        <taxon>Eurotiales</taxon>
        <taxon>Aspergillaceae</taxon>
        <taxon>Aspergillus</taxon>
    </lineage>
</organism>
<evidence type="ECO:0000313" key="4">
    <source>
        <dbReference type="EMBL" id="GCB21794.1"/>
    </source>
</evidence>
<feature type="transmembrane region" description="Helical" evidence="2">
    <location>
        <begin position="306"/>
        <end position="324"/>
    </location>
</feature>